<gene>
    <name evidence="2" type="ORF">SAMN02745163_03934</name>
</gene>
<name>A0A1M6SZX1_9CLOT</name>
<accession>A0A1M6SZX1</accession>
<evidence type="ECO:0000313" key="3">
    <source>
        <dbReference type="Proteomes" id="UP000184310"/>
    </source>
</evidence>
<reference evidence="2 3" key="1">
    <citation type="submission" date="2016-11" db="EMBL/GenBank/DDBJ databases">
        <authorList>
            <person name="Jaros S."/>
            <person name="Januszkiewicz K."/>
            <person name="Wedrychowicz H."/>
        </authorList>
    </citation>
    <scope>NUCLEOTIDE SEQUENCE [LARGE SCALE GENOMIC DNA]</scope>
    <source>
        <strain evidence="2 3">DSM 21758</strain>
    </source>
</reference>
<feature type="transmembrane region" description="Helical" evidence="1">
    <location>
        <begin position="12"/>
        <end position="31"/>
    </location>
</feature>
<organism evidence="2 3">
    <name type="scientific">Clostridium cavendishii DSM 21758</name>
    <dbReference type="NCBI Taxonomy" id="1121302"/>
    <lineage>
        <taxon>Bacteria</taxon>
        <taxon>Bacillati</taxon>
        <taxon>Bacillota</taxon>
        <taxon>Clostridia</taxon>
        <taxon>Eubacteriales</taxon>
        <taxon>Clostridiaceae</taxon>
        <taxon>Clostridium</taxon>
    </lineage>
</organism>
<keyword evidence="3" id="KW-1185">Reference proteome</keyword>
<proteinExistence type="predicted"/>
<keyword evidence="1" id="KW-1133">Transmembrane helix</keyword>
<dbReference type="Proteomes" id="UP000184310">
    <property type="component" value="Unassembled WGS sequence"/>
</dbReference>
<dbReference type="EMBL" id="FQZB01000018">
    <property type="protein sequence ID" value="SHK50227.1"/>
    <property type="molecule type" value="Genomic_DNA"/>
</dbReference>
<dbReference type="AlphaFoldDB" id="A0A1M6SZX1"/>
<evidence type="ECO:0000256" key="1">
    <source>
        <dbReference type="SAM" id="Phobius"/>
    </source>
</evidence>
<keyword evidence="1" id="KW-0472">Membrane</keyword>
<keyword evidence="1" id="KW-0812">Transmembrane</keyword>
<feature type="transmembrane region" description="Helical" evidence="1">
    <location>
        <begin position="51"/>
        <end position="69"/>
    </location>
</feature>
<protein>
    <submittedName>
        <fullName evidence="2">Uncharacterized protein</fullName>
    </submittedName>
</protein>
<sequence length="111" mass="13387">MSYDLNHKELLVIYFLALFNFQRPIFFRHYLTTFTMLPPFHFHVNNFFNTFFNVFSILLILKLIEVACPKTICLSDVFYNNTLLYYKHKISFNIKTLGFIYSKILLFSFSN</sequence>
<evidence type="ECO:0000313" key="2">
    <source>
        <dbReference type="EMBL" id="SHK50227.1"/>
    </source>
</evidence>